<evidence type="ECO:0008006" key="2">
    <source>
        <dbReference type="Google" id="ProtNLM"/>
    </source>
</evidence>
<dbReference type="PANTHER" id="PTHR33116">
    <property type="entry name" value="REVERSE TRANSCRIPTASE ZINC-BINDING DOMAIN-CONTAINING PROTEIN-RELATED-RELATED"/>
    <property type="match status" value="1"/>
</dbReference>
<dbReference type="AlphaFoldDB" id="A0AAW2SA67"/>
<organism evidence="1">
    <name type="scientific">Sesamum calycinum</name>
    <dbReference type="NCBI Taxonomy" id="2727403"/>
    <lineage>
        <taxon>Eukaryota</taxon>
        <taxon>Viridiplantae</taxon>
        <taxon>Streptophyta</taxon>
        <taxon>Embryophyta</taxon>
        <taxon>Tracheophyta</taxon>
        <taxon>Spermatophyta</taxon>
        <taxon>Magnoliopsida</taxon>
        <taxon>eudicotyledons</taxon>
        <taxon>Gunneridae</taxon>
        <taxon>Pentapetalae</taxon>
        <taxon>asterids</taxon>
        <taxon>lamiids</taxon>
        <taxon>Lamiales</taxon>
        <taxon>Pedaliaceae</taxon>
        <taxon>Sesamum</taxon>
    </lineage>
</organism>
<sequence length="342" mass="38584">MNAILWLQDDSGNWVDEPAALQRLMEHQFSKIFESGKPSVPEMERRIEHLMSKLDQTAEEDLALPFTGEEIVHALFQMVPLKSPRPEAVFVPGHLITDDISVACELNHFIRNKTWGKLGHMALKLDISKAYDKQFGSLIPQLGLRQGDPLSPYLFFLCMEALSSLIAGTERLGKRGGDSLYYGFVGNLRSGQVVNFSKSPVVFSRNVELPMQEHLLGILGIRRAKKHDMYLGLPTIVGKSQLAVFHSLRNRVRGKFIGSLGPNACEVWDGGLGFRELRVFNRAMLAKQCWQIFKNPDNQLGQLLKAHYFPHVSFLESPSTVRPSLTWWSLMSARPLMEAGLR</sequence>
<proteinExistence type="predicted"/>
<reference evidence="1" key="2">
    <citation type="journal article" date="2024" name="Plant">
        <title>Genomic evolution and insights into agronomic trait innovations of Sesamum species.</title>
        <authorList>
            <person name="Miao H."/>
            <person name="Wang L."/>
            <person name="Qu L."/>
            <person name="Liu H."/>
            <person name="Sun Y."/>
            <person name="Le M."/>
            <person name="Wang Q."/>
            <person name="Wei S."/>
            <person name="Zheng Y."/>
            <person name="Lin W."/>
            <person name="Duan Y."/>
            <person name="Cao H."/>
            <person name="Xiong S."/>
            <person name="Wang X."/>
            <person name="Wei L."/>
            <person name="Li C."/>
            <person name="Ma Q."/>
            <person name="Ju M."/>
            <person name="Zhao R."/>
            <person name="Li G."/>
            <person name="Mu C."/>
            <person name="Tian Q."/>
            <person name="Mei H."/>
            <person name="Zhang T."/>
            <person name="Gao T."/>
            <person name="Zhang H."/>
        </authorList>
    </citation>
    <scope>NUCLEOTIDE SEQUENCE</scope>
    <source>
        <strain evidence="1">KEN8</strain>
    </source>
</reference>
<protein>
    <recommendedName>
        <fullName evidence="2">Reverse transcriptase domain-containing protein</fullName>
    </recommendedName>
</protein>
<reference evidence="1" key="1">
    <citation type="submission" date="2020-06" db="EMBL/GenBank/DDBJ databases">
        <authorList>
            <person name="Li T."/>
            <person name="Hu X."/>
            <person name="Zhang T."/>
            <person name="Song X."/>
            <person name="Zhang H."/>
            <person name="Dai N."/>
            <person name="Sheng W."/>
            <person name="Hou X."/>
            <person name="Wei L."/>
        </authorList>
    </citation>
    <scope>NUCLEOTIDE SEQUENCE</scope>
    <source>
        <strain evidence="1">KEN8</strain>
        <tissue evidence="1">Leaf</tissue>
    </source>
</reference>
<name>A0AAW2SA67_9LAMI</name>
<evidence type="ECO:0000313" key="1">
    <source>
        <dbReference type="EMBL" id="KAL0389044.1"/>
    </source>
</evidence>
<gene>
    <name evidence="1" type="ORF">Scaly_0261500</name>
</gene>
<dbReference type="PANTHER" id="PTHR33116:SF86">
    <property type="entry name" value="REVERSE TRANSCRIPTASE DOMAIN-CONTAINING PROTEIN"/>
    <property type="match status" value="1"/>
</dbReference>
<accession>A0AAW2SA67</accession>
<dbReference type="EMBL" id="JACGWM010000002">
    <property type="protein sequence ID" value="KAL0389044.1"/>
    <property type="molecule type" value="Genomic_DNA"/>
</dbReference>
<comment type="caution">
    <text evidence="1">The sequence shown here is derived from an EMBL/GenBank/DDBJ whole genome shotgun (WGS) entry which is preliminary data.</text>
</comment>